<evidence type="ECO:0000256" key="2">
    <source>
        <dbReference type="ARBA" id="ARBA00022723"/>
    </source>
</evidence>
<dbReference type="GO" id="GO:0000978">
    <property type="term" value="F:RNA polymerase II cis-regulatory region sequence-specific DNA binding"/>
    <property type="evidence" value="ECO:0007669"/>
    <property type="project" value="TreeGrafter"/>
</dbReference>
<feature type="region of interest" description="Disordered" evidence="8">
    <location>
        <begin position="165"/>
        <end position="215"/>
    </location>
</feature>
<dbReference type="SMART" id="SM00355">
    <property type="entry name" value="ZnF_C2H2"/>
    <property type="match status" value="3"/>
</dbReference>
<dbReference type="InterPro" id="IPR013087">
    <property type="entry name" value="Znf_C2H2_type"/>
</dbReference>
<dbReference type="SUPFAM" id="SSF57667">
    <property type="entry name" value="beta-beta-alpha zinc fingers"/>
    <property type="match status" value="1"/>
</dbReference>
<accession>A0A409Y8U3</accession>
<dbReference type="GO" id="GO:0000981">
    <property type="term" value="F:DNA-binding transcription factor activity, RNA polymerase II-specific"/>
    <property type="evidence" value="ECO:0007669"/>
    <property type="project" value="TreeGrafter"/>
</dbReference>
<evidence type="ECO:0000256" key="6">
    <source>
        <dbReference type="ARBA" id="ARBA00023242"/>
    </source>
</evidence>
<keyword evidence="5" id="KW-0862">Zinc</keyword>
<dbReference type="EMBL" id="NHTK01001358">
    <property type="protein sequence ID" value="PPQ99427.1"/>
    <property type="molecule type" value="Genomic_DNA"/>
</dbReference>
<sequence length="415" mass="45801">MAPQRTRDHSDSASASGSQSYPQSRSRKSQATNKDACTVCGKVLSRRHDLQRHMKSHQPKDKACPYPECDFKARSQENLDMHIRRHTEYKPFVCQDDPGKCTYASYDAAGLHRHRKSLHGYVPNKGSGSKTKARPHRLPVTVLNHLADNDNESAQEAFNVFSAGKRAGQRTESDEEELDQLYSSSDESAAPRSLTTSTSYSRSVSAISDSAPSPAGNNAMAYTAITSYNQTFPQELLDQKTSAVFDAALNKYPFHYQQQLAVPPFWAVNPADQSVESLQGWNVDSDVKLEEFNQLPLEFQGQGSQEVYSFANSGENVLSVAAPAFDVDQVAADLFNTNSFLADDNGNISIDAVANQAAFEAMVMGFQWIQTPMGWVFANPTTIMPLEYASNDALLQTGESWTVSDGFNPQQLNLQ</sequence>
<evidence type="ECO:0000256" key="8">
    <source>
        <dbReference type="SAM" id="MobiDB-lite"/>
    </source>
</evidence>
<dbReference type="PROSITE" id="PS50157">
    <property type="entry name" value="ZINC_FINGER_C2H2_2"/>
    <property type="match status" value="2"/>
</dbReference>
<dbReference type="Pfam" id="PF00096">
    <property type="entry name" value="zf-C2H2"/>
    <property type="match status" value="1"/>
</dbReference>
<feature type="domain" description="C2H2-type" evidence="9">
    <location>
        <begin position="35"/>
        <end position="62"/>
    </location>
</feature>
<feature type="compositionally biased region" description="Low complexity" evidence="8">
    <location>
        <begin position="12"/>
        <end position="24"/>
    </location>
</feature>
<dbReference type="InterPro" id="IPR036236">
    <property type="entry name" value="Znf_C2H2_sf"/>
</dbReference>
<organism evidence="10 11">
    <name type="scientific">Panaeolus cyanescens</name>
    <dbReference type="NCBI Taxonomy" id="181874"/>
    <lineage>
        <taxon>Eukaryota</taxon>
        <taxon>Fungi</taxon>
        <taxon>Dikarya</taxon>
        <taxon>Basidiomycota</taxon>
        <taxon>Agaricomycotina</taxon>
        <taxon>Agaricomycetes</taxon>
        <taxon>Agaricomycetidae</taxon>
        <taxon>Agaricales</taxon>
        <taxon>Agaricineae</taxon>
        <taxon>Galeropsidaceae</taxon>
        <taxon>Panaeolus</taxon>
    </lineage>
</organism>
<dbReference type="Gene3D" id="3.30.160.60">
    <property type="entry name" value="Classic Zinc Finger"/>
    <property type="match status" value="1"/>
</dbReference>
<evidence type="ECO:0000313" key="11">
    <source>
        <dbReference type="Proteomes" id="UP000284842"/>
    </source>
</evidence>
<dbReference type="GO" id="GO:0005634">
    <property type="term" value="C:nucleus"/>
    <property type="evidence" value="ECO:0007669"/>
    <property type="project" value="UniProtKB-SubCell"/>
</dbReference>
<feature type="domain" description="C2H2-type" evidence="9">
    <location>
        <begin position="62"/>
        <end position="91"/>
    </location>
</feature>
<proteinExistence type="predicted"/>
<dbReference type="PROSITE" id="PS00028">
    <property type="entry name" value="ZINC_FINGER_C2H2_1"/>
    <property type="match status" value="1"/>
</dbReference>
<evidence type="ECO:0000256" key="7">
    <source>
        <dbReference type="PROSITE-ProRule" id="PRU00042"/>
    </source>
</evidence>
<dbReference type="GO" id="GO:0008270">
    <property type="term" value="F:zinc ion binding"/>
    <property type="evidence" value="ECO:0007669"/>
    <property type="project" value="UniProtKB-KW"/>
</dbReference>
<dbReference type="AlphaFoldDB" id="A0A409Y8U3"/>
<dbReference type="InParanoid" id="A0A409Y8U3"/>
<comment type="caution">
    <text evidence="10">The sequence shown here is derived from an EMBL/GenBank/DDBJ whole genome shotgun (WGS) entry which is preliminary data.</text>
</comment>
<feature type="region of interest" description="Disordered" evidence="8">
    <location>
        <begin position="1"/>
        <end position="35"/>
    </location>
</feature>
<dbReference type="Proteomes" id="UP000284842">
    <property type="component" value="Unassembled WGS sequence"/>
</dbReference>
<keyword evidence="6" id="KW-0539">Nucleus</keyword>
<evidence type="ECO:0000256" key="3">
    <source>
        <dbReference type="ARBA" id="ARBA00022737"/>
    </source>
</evidence>
<evidence type="ECO:0000256" key="5">
    <source>
        <dbReference type="ARBA" id="ARBA00022833"/>
    </source>
</evidence>
<feature type="compositionally biased region" description="Basic and acidic residues" evidence="8">
    <location>
        <begin position="1"/>
        <end position="11"/>
    </location>
</feature>
<protein>
    <recommendedName>
        <fullName evidence="9">C2H2-type domain-containing protein</fullName>
    </recommendedName>
</protein>
<dbReference type="PANTHER" id="PTHR24388">
    <property type="entry name" value="ZINC FINGER PROTEIN"/>
    <property type="match status" value="1"/>
</dbReference>
<evidence type="ECO:0000313" key="10">
    <source>
        <dbReference type="EMBL" id="PPQ99427.1"/>
    </source>
</evidence>
<keyword evidence="3" id="KW-0677">Repeat</keyword>
<dbReference type="STRING" id="181874.A0A409Y8U3"/>
<keyword evidence="11" id="KW-1185">Reference proteome</keyword>
<dbReference type="PANTHER" id="PTHR24388:SF54">
    <property type="entry name" value="PROTEIN ESCARGOT"/>
    <property type="match status" value="1"/>
</dbReference>
<name>A0A409Y8U3_9AGAR</name>
<gene>
    <name evidence="10" type="ORF">CVT24_005414</name>
</gene>
<evidence type="ECO:0000259" key="9">
    <source>
        <dbReference type="PROSITE" id="PS50157"/>
    </source>
</evidence>
<keyword evidence="2" id="KW-0479">Metal-binding</keyword>
<evidence type="ECO:0000256" key="4">
    <source>
        <dbReference type="ARBA" id="ARBA00022771"/>
    </source>
</evidence>
<reference evidence="10 11" key="1">
    <citation type="journal article" date="2018" name="Evol. Lett.">
        <title>Horizontal gene cluster transfer increased hallucinogenic mushroom diversity.</title>
        <authorList>
            <person name="Reynolds H.T."/>
            <person name="Vijayakumar V."/>
            <person name="Gluck-Thaler E."/>
            <person name="Korotkin H.B."/>
            <person name="Matheny P.B."/>
            <person name="Slot J.C."/>
        </authorList>
    </citation>
    <scope>NUCLEOTIDE SEQUENCE [LARGE SCALE GENOMIC DNA]</scope>
    <source>
        <strain evidence="10 11">2629</strain>
    </source>
</reference>
<dbReference type="OrthoDB" id="654211at2759"/>
<keyword evidence="4 7" id="KW-0863">Zinc-finger</keyword>
<dbReference type="InterPro" id="IPR050527">
    <property type="entry name" value="Snail/Krueppel_Znf"/>
</dbReference>
<comment type="subcellular location">
    <subcellularLocation>
        <location evidence="1">Nucleus</location>
    </subcellularLocation>
</comment>
<feature type="compositionally biased region" description="Low complexity" evidence="8">
    <location>
        <begin position="193"/>
        <end position="208"/>
    </location>
</feature>
<evidence type="ECO:0000256" key="1">
    <source>
        <dbReference type="ARBA" id="ARBA00004123"/>
    </source>
</evidence>